<name>A0A314UAA4_PRUYE</name>
<reference evidence="1 2" key="1">
    <citation type="submission" date="2018-02" db="EMBL/GenBank/DDBJ databases">
        <title>Draft genome of wild Prunus yedoensis var. nudiflora.</title>
        <authorList>
            <person name="Baek S."/>
            <person name="Kim J.-H."/>
            <person name="Choi K."/>
            <person name="Kim G.-B."/>
            <person name="Cho A."/>
            <person name="Jang H."/>
            <person name="Shin C.-H."/>
            <person name="Yu H.-J."/>
            <person name="Mun J.-H."/>
        </authorList>
    </citation>
    <scope>NUCLEOTIDE SEQUENCE [LARGE SCALE GENOMIC DNA]</scope>
    <source>
        <strain evidence="2">cv. Jeju island</strain>
        <tissue evidence="1">Leaf</tissue>
    </source>
</reference>
<dbReference type="SUPFAM" id="SSF63380">
    <property type="entry name" value="Riboflavin synthase domain-like"/>
    <property type="match status" value="1"/>
</dbReference>
<dbReference type="EMBL" id="PJQY01003819">
    <property type="protein sequence ID" value="PQM34303.1"/>
    <property type="molecule type" value="Genomic_DNA"/>
</dbReference>
<dbReference type="Proteomes" id="UP000250321">
    <property type="component" value="Unassembled WGS sequence"/>
</dbReference>
<evidence type="ECO:0000313" key="1">
    <source>
        <dbReference type="EMBL" id="PQM34303.1"/>
    </source>
</evidence>
<dbReference type="OrthoDB" id="1856718at2759"/>
<gene>
    <name evidence="1" type="ORF">Pyn_30607</name>
</gene>
<sequence length="105" mass="11557">MSILRRLNPNHLKLKLRRHRFASVAAAVRQDTALWTQAPLSEIEPAAESLFHVRIDLSDAPDLASSHTRAGQYLQLRVPDESKPSFLAIASPPSLAATKACSSSW</sequence>
<evidence type="ECO:0000313" key="2">
    <source>
        <dbReference type="Proteomes" id="UP000250321"/>
    </source>
</evidence>
<dbReference type="STRING" id="2094558.A0A314UAA4"/>
<dbReference type="InterPro" id="IPR017938">
    <property type="entry name" value="Riboflavin_synthase-like_b-brl"/>
</dbReference>
<proteinExistence type="predicted"/>
<keyword evidence="2" id="KW-1185">Reference proteome</keyword>
<dbReference type="AlphaFoldDB" id="A0A314UAA4"/>
<dbReference type="PANTHER" id="PTHR47215">
    <property type="match status" value="1"/>
</dbReference>
<organism evidence="1 2">
    <name type="scientific">Prunus yedoensis var. nudiflora</name>
    <dbReference type="NCBI Taxonomy" id="2094558"/>
    <lineage>
        <taxon>Eukaryota</taxon>
        <taxon>Viridiplantae</taxon>
        <taxon>Streptophyta</taxon>
        <taxon>Embryophyta</taxon>
        <taxon>Tracheophyta</taxon>
        <taxon>Spermatophyta</taxon>
        <taxon>Magnoliopsida</taxon>
        <taxon>eudicotyledons</taxon>
        <taxon>Gunneridae</taxon>
        <taxon>Pentapetalae</taxon>
        <taxon>rosids</taxon>
        <taxon>fabids</taxon>
        <taxon>Rosales</taxon>
        <taxon>Rosaceae</taxon>
        <taxon>Amygdaloideae</taxon>
        <taxon>Amygdaleae</taxon>
        <taxon>Prunus</taxon>
    </lineage>
</organism>
<comment type="caution">
    <text evidence="1">The sequence shown here is derived from an EMBL/GenBank/DDBJ whole genome shotgun (WGS) entry which is preliminary data.</text>
</comment>
<dbReference type="PANTHER" id="PTHR47215:SF1">
    <property type="entry name" value="F9L1.8 PROTEIN"/>
    <property type="match status" value="1"/>
</dbReference>
<protein>
    <submittedName>
        <fullName evidence="1">Fruit protein pKIWI502</fullName>
    </submittedName>
</protein>
<accession>A0A314UAA4</accession>